<dbReference type="InParanoid" id="A0A5C3NLX5"/>
<reference evidence="1 2" key="1">
    <citation type="journal article" date="2019" name="Nat. Ecol. Evol.">
        <title>Megaphylogeny resolves global patterns of mushroom evolution.</title>
        <authorList>
            <person name="Varga T."/>
            <person name="Krizsan K."/>
            <person name="Foldi C."/>
            <person name="Dima B."/>
            <person name="Sanchez-Garcia M."/>
            <person name="Sanchez-Ramirez S."/>
            <person name="Szollosi G.J."/>
            <person name="Szarkandi J.G."/>
            <person name="Papp V."/>
            <person name="Albert L."/>
            <person name="Andreopoulos W."/>
            <person name="Angelini C."/>
            <person name="Antonin V."/>
            <person name="Barry K.W."/>
            <person name="Bougher N.L."/>
            <person name="Buchanan P."/>
            <person name="Buyck B."/>
            <person name="Bense V."/>
            <person name="Catcheside P."/>
            <person name="Chovatia M."/>
            <person name="Cooper J."/>
            <person name="Damon W."/>
            <person name="Desjardin D."/>
            <person name="Finy P."/>
            <person name="Geml J."/>
            <person name="Haridas S."/>
            <person name="Hughes K."/>
            <person name="Justo A."/>
            <person name="Karasinski D."/>
            <person name="Kautmanova I."/>
            <person name="Kiss B."/>
            <person name="Kocsube S."/>
            <person name="Kotiranta H."/>
            <person name="LaButti K.M."/>
            <person name="Lechner B.E."/>
            <person name="Liimatainen K."/>
            <person name="Lipzen A."/>
            <person name="Lukacs Z."/>
            <person name="Mihaltcheva S."/>
            <person name="Morgado L.N."/>
            <person name="Niskanen T."/>
            <person name="Noordeloos M.E."/>
            <person name="Ohm R.A."/>
            <person name="Ortiz-Santana B."/>
            <person name="Ovrebo C."/>
            <person name="Racz N."/>
            <person name="Riley R."/>
            <person name="Savchenko A."/>
            <person name="Shiryaev A."/>
            <person name="Soop K."/>
            <person name="Spirin V."/>
            <person name="Szebenyi C."/>
            <person name="Tomsovsky M."/>
            <person name="Tulloss R.E."/>
            <person name="Uehling J."/>
            <person name="Grigoriev I.V."/>
            <person name="Vagvolgyi C."/>
            <person name="Papp T."/>
            <person name="Martin F.M."/>
            <person name="Miettinen O."/>
            <person name="Hibbett D.S."/>
            <person name="Nagy L.G."/>
        </authorList>
    </citation>
    <scope>NUCLEOTIDE SEQUENCE [LARGE SCALE GENOMIC DNA]</scope>
    <source>
        <strain evidence="1 2">HHB13444</strain>
    </source>
</reference>
<feature type="non-terminal residue" evidence="1">
    <location>
        <position position="240"/>
    </location>
</feature>
<keyword evidence="2" id="KW-1185">Reference proteome</keyword>
<protein>
    <submittedName>
        <fullName evidence="1">Uncharacterized protein</fullName>
    </submittedName>
</protein>
<accession>A0A5C3NLX5</accession>
<dbReference type="EMBL" id="ML212904">
    <property type="protein sequence ID" value="TFK78002.1"/>
    <property type="molecule type" value="Genomic_DNA"/>
</dbReference>
<proteinExistence type="predicted"/>
<evidence type="ECO:0000313" key="1">
    <source>
        <dbReference type="EMBL" id="TFK78002.1"/>
    </source>
</evidence>
<gene>
    <name evidence="1" type="ORF">K466DRAFT_507877</name>
</gene>
<dbReference type="Proteomes" id="UP000308197">
    <property type="component" value="Unassembled WGS sequence"/>
</dbReference>
<evidence type="ECO:0000313" key="2">
    <source>
        <dbReference type="Proteomes" id="UP000308197"/>
    </source>
</evidence>
<dbReference type="InterPro" id="IPR012337">
    <property type="entry name" value="RNaseH-like_sf"/>
</dbReference>
<dbReference type="SUPFAM" id="SSF53098">
    <property type="entry name" value="Ribonuclease H-like"/>
    <property type="match status" value="1"/>
</dbReference>
<sequence>MQVIERIGPKRFRAICSDNTSNTTSAREKINAKYPWIIILPDCCHRLGRLCGDICKMDCFKEVIRVLRRTIKFMSKSTISREHLRRKRLEMGIARGLVSIGKTRFASIYHSAASLLRCIVPLRELCIAKTITIKDVNDMYLNNRRAWQFMSELETLVRVLEPMGKSITCLESTHSTASDVYMFWLACMAGIYDLITAKEGPGSMLDESVKDEIRHAMNTRWVQMIEDAPHDVYFTTFLLD</sequence>
<dbReference type="AlphaFoldDB" id="A0A5C3NLX5"/>
<organism evidence="1 2">
    <name type="scientific">Polyporus arcularius HHB13444</name>
    <dbReference type="NCBI Taxonomy" id="1314778"/>
    <lineage>
        <taxon>Eukaryota</taxon>
        <taxon>Fungi</taxon>
        <taxon>Dikarya</taxon>
        <taxon>Basidiomycota</taxon>
        <taxon>Agaricomycotina</taxon>
        <taxon>Agaricomycetes</taxon>
        <taxon>Polyporales</taxon>
        <taxon>Polyporaceae</taxon>
        <taxon>Polyporus</taxon>
    </lineage>
</organism>
<name>A0A5C3NLX5_9APHY</name>